<dbReference type="RefSeq" id="WP_212507447.1">
    <property type="nucleotide sequence ID" value="NZ_CP060696.1"/>
</dbReference>
<feature type="transmembrane region" description="Helical" evidence="1">
    <location>
        <begin position="27"/>
        <end position="46"/>
    </location>
</feature>
<evidence type="ECO:0000313" key="2">
    <source>
        <dbReference type="EMBL" id="QNO18384.1"/>
    </source>
</evidence>
<feature type="transmembrane region" description="Helical" evidence="1">
    <location>
        <begin position="349"/>
        <end position="373"/>
    </location>
</feature>
<keyword evidence="1" id="KW-0472">Membrane</keyword>
<feature type="transmembrane region" description="Helical" evidence="1">
    <location>
        <begin position="156"/>
        <end position="182"/>
    </location>
</feature>
<gene>
    <name evidence="2" type="ORF">H6X83_01580</name>
</gene>
<reference evidence="2 3" key="1">
    <citation type="submission" date="2020-08" db="EMBL/GenBank/DDBJ databases">
        <authorList>
            <person name="Ren C."/>
            <person name="Gu Y."/>
            <person name="Xu Y."/>
        </authorList>
    </citation>
    <scope>NUCLEOTIDE SEQUENCE [LARGE SCALE GENOMIC DNA]</scope>
    <source>
        <strain evidence="2 3">LBM18003</strain>
    </source>
</reference>
<sequence>MTLTASLPERLNEGRKTFFWALKAERGLLGINLVACLLLFPMMTAMQLSHVREGVQGQKITWYNYDFSNALRMQGSAAALLELFVILILIGTLFGYMHDRRALDLLHAVPVGRVPLLLGRWGAAFLTVLLPLFVGCAGNDIVVAANGLQAGGTLRLFLRLAVPLVAALSFSIFVCVCCGNTFNTILSILIINLAWPVLFWVGSALLCNTLPGFVDLNIGGNSTLYATQPLYTLLSPAGAILSAAFTMPPVMGAAYWVWWSVCGVVLLATATVLYCRRKSESAENSFAFAAPKLVIQFLVSAAAALLMGMIFGSTYPDMCLFGVILGGVLTFVLLEVVYSRGFRNFKKMLLPFGVFAAVGAVVILCVSFDVFGFSAQVPQAADVVSADISSYADTERYMTNVKIVDGQQIGTTHTVPCKIYKADEIVELVKAHKAISESFVSSCKPYTYGTARRYDYHVAITYHLKNGKTMQREYFVGTTPQTGEAIKKIQSLSGVRNSIFIVNLLEPEDIQAVFVNGNKQAVQKSLSVSEALELQKALRADEETLKSYVHLYTGKDMAEADVHINLVTSKSGITPKAGSELAQVLGTDETVWLDNLYYPLPKEAVHTRAFLKEKGMLK</sequence>
<evidence type="ECO:0000256" key="1">
    <source>
        <dbReference type="SAM" id="Phobius"/>
    </source>
</evidence>
<accession>A0A7G9WI72</accession>
<feature type="transmembrane region" description="Helical" evidence="1">
    <location>
        <begin position="118"/>
        <end position="144"/>
    </location>
</feature>
<keyword evidence="1" id="KW-1133">Transmembrane helix</keyword>
<name>A0A7G9WI72_9FIRM</name>
<dbReference type="EMBL" id="CP060696">
    <property type="protein sequence ID" value="QNO18384.1"/>
    <property type="molecule type" value="Genomic_DNA"/>
</dbReference>
<evidence type="ECO:0000313" key="3">
    <source>
        <dbReference type="Proteomes" id="UP000516046"/>
    </source>
</evidence>
<protein>
    <submittedName>
        <fullName evidence="2">Uncharacterized protein</fullName>
    </submittedName>
</protein>
<feature type="transmembrane region" description="Helical" evidence="1">
    <location>
        <begin position="188"/>
        <end position="210"/>
    </location>
</feature>
<feature type="transmembrane region" description="Helical" evidence="1">
    <location>
        <begin position="318"/>
        <end position="337"/>
    </location>
</feature>
<feature type="transmembrane region" description="Helical" evidence="1">
    <location>
        <begin position="286"/>
        <end position="312"/>
    </location>
</feature>
<feature type="transmembrane region" description="Helical" evidence="1">
    <location>
        <begin position="253"/>
        <end position="274"/>
    </location>
</feature>
<dbReference type="Proteomes" id="UP000516046">
    <property type="component" value="Chromosome"/>
</dbReference>
<dbReference type="CDD" id="cd00105">
    <property type="entry name" value="KH-I"/>
    <property type="match status" value="1"/>
</dbReference>
<feature type="transmembrane region" description="Helical" evidence="1">
    <location>
        <begin position="77"/>
        <end position="98"/>
    </location>
</feature>
<dbReference type="AlphaFoldDB" id="A0A7G9WI72"/>
<dbReference type="KEGG" id="caml:H6X83_01580"/>
<organism evidence="2 3">
    <name type="scientific">Caproicibacterium amylolyticum</name>
    <dbReference type="NCBI Taxonomy" id="2766537"/>
    <lineage>
        <taxon>Bacteria</taxon>
        <taxon>Bacillati</taxon>
        <taxon>Bacillota</taxon>
        <taxon>Clostridia</taxon>
        <taxon>Eubacteriales</taxon>
        <taxon>Oscillospiraceae</taxon>
        <taxon>Caproicibacterium</taxon>
    </lineage>
</organism>
<proteinExistence type="predicted"/>
<keyword evidence="1" id="KW-0812">Transmembrane</keyword>
<keyword evidence="3" id="KW-1185">Reference proteome</keyword>